<accession>A0A0E9UHV4</accession>
<proteinExistence type="predicted"/>
<dbReference type="EMBL" id="GBXM01043133">
    <property type="protein sequence ID" value="JAH65444.1"/>
    <property type="molecule type" value="Transcribed_RNA"/>
</dbReference>
<reference evidence="1" key="1">
    <citation type="submission" date="2014-11" db="EMBL/GenBank/DDBJ databases">
        <authorList>
            <person name="Amaro Gonzalez C."/>
        </authorList>
    </citation>
    <scope>NUCLEOTIDE SEQUENCE</scope>
</reference>
<dbReference type="AlphaFoldDB" id="A0A0E9UHV4"/>
<name>A0A0E9UHV4_ANGAN</name>
<protein>
    <submittedName>
        <fullName evidence="1">Uncharacterized protein</fullName>
    </submittedName>
</protein>
<sequence>MSANLYCFYFLSAKYESLCLFYTY</sequence>
<organism evidence="1">
    <name type="scientific">Anguilla anguilla</name>
    <name type="common">European freshwater eel</name>
    <name type="synonym">Muraena anguilla</name>
    <dbReference type="NCBI Taxonomy" id="7936"/>
    <lineage>
        <taxon>Eukaryota</taxon>
        <taxon>Metazoa</taxon>
        <taxon>Chordata</taxon>
        <taxon>Craniata</taxon>
        <taxon>Vertebrata</taxon>
        <taxon>Euteleostomi</taxon>
        <taxon>Actinopterygii</taxon>
        <taxon>Neopterygii</taxon>
        <taxon>Teleostei</taxon>
        <taxon>Anguilliformes</taxon>
        <taxon>Anguillidae</taxon>
        <taxon>Anguilla</taxon>
    </lineage>
</organism>
<reference evidence="1" key="2">
    <citation type="journal article" date="2015" name="Fish Shellfish Immunol.">
        <title>Early steps in the European eel (Anguilla anguilla)-Vibrio vulnificus interaction in the gills: Role of the RtxA13 toxin.</title>
        <authorList>
            <person name="Callol A."/>
            <person name="Pajuelo D."/>
            <person name="Ebbesson L."/>
            <person name="Teles M."/>
            <person name="MacKenzie S."/>
            <person name="Amaro C."/>
        </authorList>
    </citation>
    <scope>NUCLEOTIDE SEQUENCE</scope>
</reference>
<evidence type="ECO:0000313" key="1">
    <source>
        <dbReference type="EMBL" id="JAH65444.1"/>
    </source>
</evidence>